<evidence type="ECO:0000256" key="2">
    <source>
        <dbReference type="SAM" id="Phobius"/>
    </source>
</evidence>
<protein>
    <submittedName>
        <fullName evidence="3">Uncharacterized protein</fullName>
    </submittedName>
</protein>
<organism evidence="3 4">
    <name type="scientific">Colletotrichum godetiae</name>
    <dbReference type="NCBI Taxonomy" id="1209918"/>
    <lineage>
        <taxon>Eukaryota</taxon>
        <taxon>Fungi</taxon>
        <taxon>Dikarya</taxon>
        <taxon>Ascomycota</taxon>
        <taxon>Pezizomycotina</taxon>
        <taxon>Sordariomycetes</taxon>
        <taxon>Hypocreomycetidae</taxon>
        <taxon>Glomerellales</taxon>
        <taxon>Glomerellaceae</taxon>
        <taxon>Colletotrichum</taxon>
        <taxon>Colletotrichum acutatum species complex</taxon>
    </lineage>
</organism>
<evidence type="ECO:0000256" key="1">
    <source>
        <dbReference type="SAM" id="MobiDB-lite"/>
    </source>
</evidence>
<dbReference type="Proteomes" id="UP001224890">
    <property type="component" value="Unassembled WGS sequence"/>
</dbReference>
<feature type="compositionally biased region" description="Basic and acidic residues" evidence="1">
    <location>
        <begin position="241"/>
        <end position="250"/>
    </location>
</feature>
<sequence>MSGWTGGSNADIQSLINEHDFFVSLGDFDPDTAIDKEFNMLVGLATEVRDQTIAADAVQISADAAAVASIWSFGLGMVAFAAFEAAAVIMKVDISRKSTNLNKKMTTVDDDIATLVGPTVSRYITAYKANNKIVAAQQATGMTGQTCRSILLQFMAQIEMSGGKLDVATFKQYANSARKLFDSKEITDVYDALDNLNMSSKSDDDLKKYLDSIKGLHIRRQHGTDHRPHQLHRHHGQQNESRYEEACSVQ</sequence>
<reference evidence="3" key="1">
    <citation type="submission" date="2021-06" db="EMBL/GenBank/DDBJ databases">
        <title>Comparative genomics, transcriptomics and evolutionary studies reveal genomic signatures of adaptation to plant cell wall in hemibiotrophic fungi.</title>
        <authorList>
            <consortium name="DOE Joint Genome Institute"/>
            <person name="Baroncelli R."/>
            <person name="Diaz J.F."/>
            <person name="Benocci T."/>
            <person name="Peng M."/>
            <person name="Battaglia E."/>
            <person name="Haridas S."/>
            <person name="Andreopoulos W."/>
            <person name="Labutti K."/>
            <person name="Pangilinan J."/>
            <person name="Floch G.L."/>
            <person name="Makela M.R."/>
            <person name="Henrissat B."/>
            <person name="Grigoriev I.V."/>
            <person name="Crouch J.A."/>
            <person name="De Vries R.P."/>
            <person name="Sukno S.A."/>
            <person name="Thon M.R."/>
        </authorList>
    </citation>
    <scope>NUCLEOTIDE SEQUENCE</scope>
    <source>
        <strain evidence="3">CBS 193.32</strain>
    </source>
</reference>
<accession>A0AAJ0ET06</accession>
<keyword evidence="2" id="KW-0812">Transmembrane</keyword>
<proteinExistence type="predicted"/>
<feature type="region of interest" description="Disordered" evidence="1">
    <location>
        <begin position="221"/>
        <end position="250"/>
    </location>
</feature>
<evidence type="ECO:0000313" key="4">
    <source>
        <dbReference type="Proteomes" id="UP001224890"/>
    </source>
</evidence>
<gene>
    <name evidence="3" type="ORF">BDP55DRAFT_677622</name>
</gene>
<evidence type="ECO:0000313" key="3">
    <source>
        <dbReference type="EMBL" id="KAK1660049.1"/>
    </source>
</evidence>
<name>A0AAJ0ET06_9PEZI</name>
<keyword evidence="2" id="KW-0472">Membrane</keyword>
<feature type="transmembrane region" description="Helical" evidence="2">
    <location>
        <begin position="70"/>
        <end position="90"/>
    </location>
</feature>
<keyword evidence="2" id="KW-1133">Transmembrane helix</keyword>
<dbReference type="AlphaFoldDB" id="A0AAJ0ET06"/>
<dbReference type="RefSeq" id="XP_060424813.1">
    <property type="nucleotide sequence ID" value="XM_060575924.1"/>
</dbReference>
<comment type="caution">
    <text evidence="3">The sequence shown here is derived from an EMBL/GenBank/DDBJ whole genome shotgun (WGS) entry which is preliminary data.</text>
</comment>
<keyword evidence="4" id="KW-1185">Reference proteome</keyword>
<dbReference type="EMBL" id="JAHMHR010000053">
    <property type="protein sequence ID" value="KAK1660049.1"/>
    <property type="molecule type" value="Genomic_DNA"/>
</dbReference>
<dbReference type="GeneID" id="85460450"/>